<dbReference type="GO" id="GO:0016301">
    <property type="term" value="F:kinase activity"/>
    <property type="evidence" value="ECO:0007669"/>
    <property type="project" value="UniProtKB-KW"/>
</dbReference>
<dbReference type="Proteomes" id="UP001501433">
    <property type="component" value="Unassembled WGS sequence"/>
</dbReference>
<accession>A0ABP9CS94</accession>
<keyword evidence="1" id="KW-0808">Transferase</keyword>
<name>A0ABP9CS94_9FLAO</name>
<keyword evidence="1" id="KW-0418">Kinase</keyword>
<dbReference type="EMBL" id="BAABJW010000004">
    <property type="protein sequence ID" value="GAA4816817.1"/>
    <property type="molecule type" value="Genomic_DNA"/>
</dbReference>
<dbReference type="Pfam" id="PF06293">
    <property type="entry name" value="Kdo"/>
    <property type="match status" value="1"/>
</dbReference>
<sequence>MKIKKAIHNSFKIHSNFLDNIILNFDTKGETYGNQDRNSLKLFDLEGKSINVKSFRVPNIINQIAYKFFRKSKAHRSFEYANKLLELGVETPQPIAYYEFTTPFLFKNSFYISEQQDCDLTYRELTINLNYPDHESILRAFTRFTFELHEKSIHFLDHSPGNTLIELNKGDYKFYLVDLNRMAFKPLDFKTRVKNFAKLTIHKSMIEVMSDEYAKCTGKDYNEIFNVMWEETQAFQAKYHNKQRLKKRLKFWKRM</sequence>
<organism evidence="1 2">
    <name type="scientific">Litoribaculum gwangyangense</name>
    <dbReference type="NCBI Taxonomy" id="1130722"/>
    <lineage>
        <taxon>Bacteria</taxon>
        <taxon>Pseudomonadati</taxon>
        <taxon>Bacteroidota</taxon>
        <taxon>Flavobacteriia</taxon>
        <taxon>Flavobacteriales</taxon>
        <taxon>Flavobacteriaceae</taxon>
        <taxon>Litoribaculum</taxon>
    </lineage>
</organism>
<evidence type="ECO:0000313" key="1">
    <source>
        <dbReference type="EMBL" id="GAA4816817.1"/>
    </source>
</evidence>
<proteinExistence type="predicted"/>
<gene>
    <name evidence="1" type="ORF">GCM10023330_26760</name>
</gene>
<comment type="caution">
    <text evidence="1">The sequence shown here is derived from an EMBL/GenBank/DDBJ whole genome shotgun (WGS) entry which is preliminary data.</text>
</comment>
<evidence type="ECO:0000313" key="2">
    <source>
        <dbReference type="Proteomes" id="UP001501433"/>
    </source>
</evidence>
<reference evidence="2" key="1">
    <citation type="journal article" date="2019" name="Int. J. Syst. Evol. Microbiol.">
        <title>The Global Catalogue of Microorganisms (GCM) 10K type strain sequencing project: providing services to taxonomists for standard genome sequencing and annotation.</title>
        <authorList>
            <consortium name="The Broad Institute Genomics Platform"/>
            <consortium name="The Broad Institute Genome Sequencing Center for Infectious Disease"/>
            <person name="Wu L."/>
            <person name="Ma J."/>
        </authorList>
    </citation>
    <scope>NUCLEOTIDE SEQUENCE [LARGE SCALE GENOMIC DNA]</scope>
    <source>
        <strain evidence="2">JCM 18325</strain>
    </source>
</reference>
<protein>
    <submittedName>
        <fullName evidence="1">Lipopolysaccharide kinase InaA family protein</fullName>
    </submittedName>
</protein>
<keyword evidence="2" id="KW-1185">Reference proteome</keyword>
<dbReference type="RefSeq" id="WP_345277655.1">
    <property type="nucleotide sequence ID" value="NZ_BAABJW010000004.1"/>
</dbReference>